<organism evidence="3 4">
    <name type="scientific">Wickerhamomyces pijperi</name>
    <name type="common">Yeast</name>
    <name type="synonym">Pichia pijperi</name>
    <dbReference type="NCBI Taxonomy" id="599730"/>
    <lineage>
        <taxon>Eukaryota</taxon>
        <taxon>Fungi</taxon>
        <taxon>Dikarya</taxon>
        <taxon>Ascomycota</taxon>
        <taxon>Saccharomycotina</taxon>
        <taxon>Saccharomycetes</taxon>
        <taxon>Phaffomycetales</taxon>
        <taxon>Wickerhamomycetaceae</taxon>
        <taxon>Wickerhamomyces</taxon>
    </lineage>
</organism>
<feature type="compositionally biased region" description="Low complexity" evidence="1">
    <location>
        <begin position="29"/>
        <end position="50"/>
    </location>
</feature>
<dbReference type="AlphaFoldDB" id="A0A9P8TMP4"/>
<evidence type="ECO:0000313" key="4">
    <source>
        <dbReference type="Proteomes" id="UP000774326"/>
    </source>
</evidence>
<evidence type="ECO:0000313" key="3">
    <source>
        <dbReference type="EMBL" id="KAH3685233.1"/>
    </source>
</evidence>
<dbReference type="InterPro" id="IPR058345">
    <property type="entry name" value="DUF8032"/>
</dbReference>
<protein>
    <recommendedName>
        <fullName evidence="2">DUF8032 domain-containing protein</fullName>
    </recommendedName>
</protein>
<sequence length="398" mass="44282">MNTYFPTNQQLPLLYPQIDTTLNSARVDTSALGSSTSTPLSSSTTTSSSSNYETQNHSQQQQYQQPSLQHYPLMSVYQNAGTPSPSSSSSLYNNNSGNAMSHPDYFNRSGNPPSSFLSHHLTSQGSRPLPGYTMAPGLQESTPLPTPQTPPLSNLFAETLDHRYPGDFSMQKSFSSSDILSYPLSGLNEVSNAGTGLMPSRLVKERVNGSVSSHVTPILLPSPRIKRPSTSARKSSAPNEKIIRDTLENLPVVPHNPTVQITKSQTQETITFPYRKQKQVSMYQITLPVTLSEHQIPELLQQFQIPDSFKVTNAVYPNALVPEDQYTGKRQSYEMSVNELGWVITWYNRQILDGKKGVIQRAVDHWRNSRGDLGLMSRRARKRVVVIKGRRKSGGKRI</sequence>
<dbReference type="Proteomes" id="UP000774326">
    <property type="component" value="Unassembled WGS sequence"/>
</dbReference>
<feature type="region of interest" description="Disordered" evidence="1">
    <location>
        <begin position="77"/>
        <end position="150"/>
    </location>
</feature>
<keyword evidence="4" id="KW-1185">Reference proteome</keyword>
<reference evidence="3" key="1">
    <citation type="journal article" date="2021" name="Open Biol.">
        <title>Shared evolutionary footprints suggest mitochondrial oxidative damage underlies multiple complex I losses in fungi.</title>
        <authorList>
            <person name="Schikora-Tamarit M.A."/>
            <person name="Marcet-Houben M."/>
            <person name="Nosek J."/>
            <person name="Gabaldon T."/>
        </authorList>
    </citation>
    <scope>NUCLEOTIDE SEQUENCE</scope>
    <source>
        <strain evidence="3">CBS2887</strain>
    </source>
</reference>
<feature type="compositionally biased region" description="Polar residues" evidence="1">
    <location>
        <begin position="108"/>
        <end position="126"/>
    </location>
</feature>
<reference evidence="3" key="2">
    <citation type="submission" date="2021-01" db="EMBL/GenBank/DDBJ databases">
        <authorList>
            <person name="Schikora-Tamarit M.A."/>
        </authorList>
    </citation>
    <scope>NUCLEOTIDE SEQUENCE</scope>
    <source>
        <strain evidence="3">CBS2887</strain>
    </source>
</reference>
<gene>
    <name evidence="3" type="ORF">WICPIJ_003777</name>
</gene>
<feature type="region of interest" description="Disordered" evidence="1">
    <location>
        <begin position="29"/>
        <end position="65"/>
    </location>
</feature>
<dbReference type="EMBL" id="JAEUBG010002086">
    <property type="protein sequence ID" value="KAH3685233.1"/>
    <property type="molecule type" value="Genomic_DNA"/>
</dbReference>
<accession>A0A9P8TMP4</accession>
<proteinExistence type="predicted"/>
<dbReference type="Pfam" id="PF26087">
    <property type="entry name" value="DUF8032"/>
    <property type="match status" value="1"/>
</dbReference>
<dbReference type="OrthoDB" id="5599902at2759"/>
<evidence type="ECO:0000256" key="1">
    <source>
        <dbReference type="SAM" id="MobiDB-lite"/>
    </source>
</evidence>
<comment type="caution">
    <text evidence="3">The sequence shown here is derived from an EMBL/GenBank/DDBJ whole genome shotgun (WGS) entry which is preliminary data.</text>
</comment>
<name>A0A9P8TMP4_WICPI</name>
<evidence type="ECO:0000259" key="2">
    <source>
        <dbReference type="Pfam" id="PF26087"/>
    </source>
</evidence>
<feature type="domain" description="DUF8032" evidence="2">
    <location>
        <begin position="268"/>
        <end position="369"/>
    </location>
</feature>
<feature type="compositionally biased region" description="Low complexity" evidence="1">
    <location>
        <begin position="84"/>
        <end position="98"/>
    </location>
</feature>